<organism evidence="2 3">
    <name type="scientific">Flaviaesturariibacter amylovorans</name>
    <dbReference type="NCBI Taxonomy" id="1084520"/>
    <lineage>
        <taxon>Bacteria</taxon>
        <taxon>Pseudomonadati</taxon>
        <taxon>Bacteroidota</taxon>
        <taxon>Chitinophagia</taxon>
        <taxon>Chitinophagales</taxon>
        <taxon>Chitinophagaceae</taxon>
        <taxon>Flaviaestuariibacter</taxon>
    </lineage>
</organism>
<dbReference type="EMBL" id="BAABGY010000007">
    <property type="protein sequence ID" value="GAA4333732.1"/>
    <property type="molecule type" value="Genomic_DNA"/>
</dbReference>
<proteinExistence type="predicted"/>
<reference evidence="3" key="1">
    <citation type="journal article" date="2019" name="Int. J. Syst. Evol. Microbiol.">
        <title>The Global Catalogue of Microorganisms (GCM) 10K type strain sequencing project: providing services to taxonomists for standard genome sequencing and annotation.</title>
        <authorList>
            <consortium name="The Broad Institute Genomics Platform"/>
            <consortium name="The Broad Institute Genome Sequencing Center for Infectious Disease"/>
            <person name="Wu L."/>
            <person name="Ma J."/>
        </authorList>
    </citation>
    <scope>NUCLEOTIDE SEQUENCE [LARGE SCALE GENOMIC DNA]</scope>
    <source>
        <strain evidence="3">JCM 17919</strain>
    </source>
</reference>
<dbReference type="InterPro" id="IPR018580">
    <property type="entry name" value="Uncharacterised_YfhO"/>
</dbReference>
<feature type="transmembrane region" description="Helical" evidence="1">
    <location>
        <begin position="150"/>
        <end position="167"/>
    </location>
</feature>
<feature type="transmembrane region" description="Helical" evidence="1">
    <location>
        <begin position="371"/>
        <end position="392"/>
    </location>
</feature>
<keyword evidence="1" id="KW-0472">Membrane</keyword>
<feature type="transmembrane region" description="Helical" evidence="1">
    <location>
        <begin position="795"/>
        <end position="813"/>
    </location>
</feature>
<dbReference type="Proteomes" id="UP001501725">
    <property type="component" value="Unassembled WGS sequence"/>
</dbReference>
<comment type="caution">
    <text evidence="2">The sequence shown here is derived from an EMBL/GenBank/DDBJ whole genome shotgun (WGS) entry which is preliminary data.</text>
</comment>
<feature type="transmembrane region" description="Helical" evidence="1">
    <location>
        <begin position="225"/>
        <end position="247"/>
    </location>
</feature>
<feature type="transmembrane region" description="Helical" evidence="1">
    <location>
        <begin position="412"/>
        <end position="431"/>
    </location>
</feature>
<keyword evidence="1" id="KW-1133">Transmembrane helix</keyword>
<feature type="transmembrane region" description="Helical" evidence="1">
    <location>
        <begin position="508"/>
        <end position="526"/>
    </location>
</feature>
<gene>
    <name evidence="2" type="ORF">GCM10023184_27120</name>
</gene>
<dbReference type="PANTHER" id="PTHR38454:SF1">
    <property type="entry name" value="INTEGRAL MEMBRANE PROTEIN"/>
    <property type="match status" value="1"/>
</dbReference>
<accession>A0ABP8H417</accession>
<feature type="transmembrane region" description="Helical" evidence="1">
    <location>
        <begin position="443"/>
        <end position="464"/>
    </location>
</feature>
<feature type="transmembrane region" description="Helical" evidence="1">
    <location>
        <begin position="195"/>
        <end position="213"/>
    </location>
</feature>
<feature type="transmembrane region" description="Helical" evidence="1">
    <location>
        <begin position="97"/>
        <end position="117"/>
    </location>
</feature>
<dbReference type="Pfam" id="PF09586">
    <property type="entry name" value="YfhO"/>
    <property type="match status" value="1"/>
</dbReference>
<feature type="transmembrane region" description="Helical" evidence="1">
    <location>
        <begin position="124"/>
        <end position="144"/>
    </location>
</feature>
<dbReference type="PANTHER" id="PTHR38454">
    <property type="entry name" value="INTEGRAL MEMBRANE PROTEIN-RELATED"/>
    <property type="match status" value="1"/>
</dbReference>
<keyword evidence="1" id="KW-0812">Transmembrane</keyword>
<feature type="transmembrane region" description="Helical" evidence="1">
    <location>
        <begin position="533"/>
        <end position="551"/>
    </location>
</feature>
<protein>
    <submittedName>
        <fullName evidence="2">YfhO family protein</fullName>
    </submittedName>
</protein>
<evidence type="ECO:0000313" key="3">
    <source>
        <dbReference type="Proteomes" id="UP001501725"/>
    </source>
</evidence>
<evidence type="ECO:0000313" key="2">
    <source>
        <dbReference type="EMBL" id="GAA4333732.1"/>
    </source>
</evidence>
<keyword evidence="3" id="KW-1185">Reference proteome</keyword>
<sequence>MKKGLFPKLLPHLIAFVVFLLVAVIYCKPALQGMVINQHDVTQWKGSIQQSEVYKQTHGQQPLWTNSMFSGMPTFQIGYPANNVVPWLVHGVLTLHLPVPIQFFFLACICFYFLCCVLRVNPYLGIFGALSFAYATYNPVIISVGHDTKMWSIAYMPALLGSILLIYDRRYWVGAGLTALFTSVLIAMNHPQIDYYLFLTIAIMTVFFIVRWIRAGQTIHLFKALGLTLAAGAIGVAVNAVTLLSTYEYQKETIRGGASEITGTKQGDATDGLDKEYAFSYSMGIGEPIAMLLPRAYGSNTPGGSNTGLRPVISEESSKTAEFLASVGQPTDNINYYWGNLGITAGPPYVGAVVCLLAFFGLFLPENRHRWWVLAATIFAIVISWGSSFMSFNTLLYDYLPMYNKFRAPSMALVIPQLVLPLLAVVTVDILQRSDFAAIRPQLRRGLIGLGGLILFLFVIKFSLDFISTGERDQMRQLASANPQQAEGMRSYFNALKDDRSGMFTGDILRLIGFGLACAALLYVLLKRIARPAVVYAGLALLTLIDLLPIATKYINSDSFVEKTENAAVFATNDKDQQILADKSYFRVFNVAGDAFSEAITSYHYNSIGGYHAVKLRIYQDLIERQLSKPQLNLPVLNMLNVKYLLQRDGSGATSLVQRNDSAAGPAWFVRNLVTVKDAASEMSALDNFDPRATAFVRAPFRATAGPATSFSGEGTMTLVKNDNDFITYKSSSPAPQFAVFSEIYYASGWKAFIDNKEVPITRVNYVLRGLPVPAGDHTITFRFEPPAYLKGRTITSIFTVLLLVLLVAGIFLEWRARHRETVTPA</sequence>
<feature type="transmembrane region" description="Helical" evidence="1">
    <location>
        <begin position="346"/>
        <end position="364"/>
    </location>
</feature>
<feature type="transmembrane region" description="Helical" evidence="1">
    <location>
        <begin position="172"/>
        <end position="189"/>
    </location>
</feature>
<name>A0ABP8H417_9BACT</name>
<dbReference type="RefSeq" id="WP_345256294.1">
    <property type="nucleotide sequence ID" value="NZ_BAABGY010000007.1"/>
</dbReference>
<evidence type="ECO:0000256" key="1">
    <source>
        <dbReference type="SAM" id="Phobius"/>
    </source>
</evidence>